<keyword evidence="1" id="KW-0472">Membrane</keyword>
<keyword evidence="1" id="KW-1133">Transmembrane helix</keyword>
<protein>
    <submittedName>
        <fullName evidence="2">Uncharacterized protein</fullName>
    </submittedName>
</protein>
<dbReference type="EnsemblMetazoa" id="GPAI046832-RA">
    <property type="protein sequence ID" value="GPAI046832-PA"/>
    <property type="gene ID" value="GPAI046832"/>
</dbReference>
<accession>A0A1B0AII1</accession>
<keyword evidence="3" id="KW-1185">Reference proteome</keyword>
<organism evidence="2 3">
    <name type="scientific">Glossina pallidipes</name>
    <name type="common">Tsetse fly</name>
    <dbReference type="NCBI Taxonomy" id="7398"/>
    <lineage>
        <taxon>Eukaryota</taxon>
        <taxon>Metazoa</taxon>
        <taxon>Ecdysozoa</taxon>
        <taxon>Arthropoda</taxon>
        <taxon>Hexapoda</taxon>
        <taxon>Insecta</taxon>
        <taxon>Pterygota</taxon>
        <taxon>Neoptera</taxon>
        <taxon>Endopterygota</taxon>
        <taxon>Diptera</taxon>
        <taxon>Brachycera</taxon>
        <taxon>Muscomorpha</taxon>
        <taxon>Hippoboscoidea</taxon>
        <taxon>Glossinidae</taxon>
        <taxon>Glossina</taxon>
    </lineage>
</organism>
<keyword evidence="1" id="KW-0812">Transmembrane</keyword>
<evidence type="ECO:0000256" key="1">
    <source>
        <dbReference type="SAM" id="Phobius"/>
    </source>
</evidence>
<reference evidence="3" key="1">
    <citation type="submission" date="2014-03" db="EMBL/GenBank/DDBJ databases">
        <authorList>
            <person name="Aksoy S."/>
            <person name="Warren W."/>
            <person name="Wilson R.K."/>
        </authorList>
    </citation>
    <scope>NUCLEOTIDE SEQUENCE [LARGE SCALE GENOMIC DNA]</scope>
    <source>
        <strain evidence="3">IAEA</strain>
    </source>
</reference>
<name>A0A1B0AII1_GLOPL</name>
<dbReference type="AlphaFoldDB" id="A0A1B0AII1"/>
<evidence type="ECO:0000313" key="2">
    <source>
        <dbReference type="EnsemblMetazoa" id="GPAI046832-PA"/>
    </source>
</evidence>
<feature type="transmembrane region" description="Helical" evidence="1">
    <location>
        <begin position="21"/>
        <end position="43"/>
    </location>
</feature>
<evidence type="ECO:0000313" key="3">
    <source>
        <dbReference type="Proteomes" id="UP000092445"/>
    </source>
</evidence>
<proteinExistence type="predicted"/>
<dbReference type="Proteomes" id="UP000092445">
    <property type="component" value="Unassembled WGS sequence"/>
</dbReference>
<reference evidence="2" key="2">
    <citation type="submission" date="2020-05" db="UniProtKB">
        <authorList>
            <consortium name="EnsemblMetazoa"/>
        </authorList>
    </citation>
    <scope>IDENTIFICATION</scope>
    <source>
        <strain evidence="2">IAEA</strain>
    </source>
</reference>
<dbReference type="VEuPathDB" id="VectorBase:GPAI046832"/>
<sequence>MLKIKRDGEKFSSPKGVWKRVNIIIYGTTVQAATILVSARLYVKLEVDNLCVKITSSQIEKETARCSAITRCSASCNAAVTQHSREEQGCWAVP</sequence>